<feature type="transmembrane region" description="Helical" evidence="1">
    <location>
        <begin position="171"/>
        <end position="187"/>
    </location>
</feature>
<feature type="transmembrane region" description="Helical" evidence="1">
    <location>
        <begin position="86"/>
        <end position="106"/>
    </location>
</feature>
<dbReference type="RefSeq" id="WP_215789384.1">
    <property type="nucleotide sequence ID" value="NZ_JAHKKG010000006.1"/>
</dbReference>
<keyword evidence="1" id="KW-0812">Transmembrane</keyword>
<feature type="transmembrane region" description="Helical" evidence="1">
    <location>
        <begin position="31"/>
        <end position="48"/>
    </location>
</feature>
<feature type="transmembrane region" description="Helical" evidence="1">
    <location>
        <begin position="118"/>
        <end position="137"/>
    </location>
</feature>
<protein>
    <submittedName>
        <fullName evidence="3">CPBP family intramembrane metalloprotease</fullName>
    </submittedName>
</protein>
<evidence type="ECO:0000256" key="1">
    <source>
        <dbReference type="SAM" id="Phobius"/>
    </source>
</evidence>
<accession>A0ABS5YU27</accession>
<evidence type="ECO:0000259" key="2">
    <source>
        <dbReference type="Pfam" id="PF02517"/>
    </source>
</evidence>
<evidence type="ECO:0000313" key="3">
    <source>
        <dbReference type="EMBL" id="MBU2666198.1"/>
    </source>
</evidence>
<reference evidence="3 4" key="1">
    <citation type="submission" date="2021-06" db="EMBL/GenBank/DDBJ databases">
        <title>Actinoplanes lichenicola sp. nov., and Actinoplanes ovalisporus sp. nov., isolated from lichen in Thailand.</title>
        <authorList>
            <person name="Saeng-In P."/>
            <person name="Kanchanasin P."/>
            <person name="Yuki M."/>
            <person name="Kudo T."/>
            <person name="Ohkuma M."/>
            <person name="Phongsopitanun W."/>
            <person name="Tanasupawat S."/>
        </authorList>
    </citation>
    <scope>NUCLEOTIDE SEQUENCE [LARGE SCALE GENOMIC DNA]</scope>
    <source>
        <strain evidence="3 4">NBRC 110975</strain>
    </source>
</reference>
<dbReference type="Pfam" id="PF02517">
    <property type="entry name" value="Rce1-like"/>
    <property type="match status" value="1"/>
</dbReference>
<feature type="transmembrane region" description="Helical" evidence="1">
    <location>
        <begin position="143"/>
        <end position="164"/>
    </location>
</feature>
<proteinExistence type="predicted"/>
<keyword evidence="1" id="KW-0472">Membrane</keyword>
<sequence length="230" mass="24823">MSRLRFGLTFLIAWLALDRLATAPPAPGRSLLALAIAVLVVADLRGLARPPLRTCLIALVAGALVVTGYLGGAALLGVSLHLRPDWPLVLAGVLIFHGLAEEFVWRGLAFRWLRERHSFGRAVAWSMPLIAVTHVPLLFGAPWFVAVLGIVTAAVTCVPLAWLWEHGNRTIWAPAIVHAAIGMWQLWERDYPPTFSLVVVGSSIVLPLLVLLVPLSPTGSARAARPASLR</sequence>
<keyword evidence="3" id="KW-0645">Protease</keyword>
<name>A0ABS5YU27_9ACTN</name>
<keyword evidence="1" id="KW-1133">Transmembrane helix</keyword>
<feature type="transmembrane region" description="Helical" evidence="1">
    <location>
        <begin position="193"/>
        <end position="215"/>
    </location>
</feature>
<dbReference type="Proteomes" id="UP001519654">
    <property type="component" value="Unassembled WGS sequence"/>
</dbReference>
<keyword evidence="3" id="KW-0378">Hydrolase</keyword>
<comment type="caution">
    <text evidence="3">The sequence shown here is derived from an EMBL/GenBank/DDBJ whole genome shotgun (WGS) entry which is preliminary data.</text>
</comment>
<dbReference type="EMBL" id="JAHKKG010000006">
    <property type="protein sequence ID" value="MBU2666198.1"/>
    <property type="molecule type" value="Genomic_DNA"/>
</dbReference>
<dbReference type="GO" id="GO:0008237">
    <property type="term" value="F:metallopeptidase activity"/>
    <property type="evidence" value="ECO:0007669"/>
    <property type="project" value="UniProtKB-KW"/>
</dbReference>
<keyword evidence="4" id="KW-1185">Reference proteome</keyword>
<keyword evidence="3" id="KW-0482">Metalloprotease</keyword>
<dbReference type="InterPro" id="IPR003675">
    <property type="entry name" value="Rce1/LyrA-like_dom"/>
</dbReference>
<feature type="domain" description="CAAX prenyl protease 2/Lysostaphin resistance protein A-like" evidence="2">
    <location>
        <begin position="86"/>
        <end position="181"/>
    </location>
</feature>
<evidence type="ECO:0000313" key="4">
    <source>
        <dbReference type="Proteomes" id="UP001519654"/>
    </source>
</evidence>
<feature type="transmembrane region" description="Helical" evidence="1">
    <location>
        <begin position="55"/>
        <end position="80"/>
    </location>
</feature>
<gene>
    <name evidence="3" type="ORF">KOI35_22105</name>
</gene>
<organism evidence="3 4">
    <name type="scientific">Paractinoplanes bogorensis</name>
    <dbReference type="NCBI Taxonomy" id="1610840"/>
    <lineage>
        <taxon>Bacteria</taxon>
        <taxon>Bacillati</taxon>
        <taxon>Actinomycetota</taxon>
        <taxon>Actinomycetes</taxon>
        <taxon>Micromonosporales</taxon>
        <taxon>Micromonosporaceae</taxon>
        <taxon>Paractinoplanes</taxon>
    </lineage>
</organism>